<evidence type="ECO:0000313" key="2">
    <source>
        <dbReference type="EMBL" id="UQX86822.1"/>
    </source>
</evidence>
<name>A0ABY4QU79_9ACTN</name>
<dbReference type="GO" id="GO:0032259">
    <property type="term" value="P:methylation"/>
    <property type="evidence" value="ECO:0007669"/>
    <property type="project" value="UniProtKB-KW"/>
</dbReference>
<gene>
    <name evidence="2" type="ORF">M6D93_10935</name>
</gene>
<proteinExistence type="predicted"/>
<evidence type="ECO:0000313" key="3">
    <source>
        <dbReference type="Proteomes" id="UP001056336"/>
    </source>
</evidence>
<dbReference type="GO" id="GO:0008168">
    <property type="term" value="F:methyltransferase activity"/>
    <property type="evidence" value="ECO:0007669"/>
    <property type="project" value="UniProtKB-KW"/>
</dbReference>
<dbReference type="RefSeq" id="WP_249769207.1">
    <property type="nucleotide sequence ID" value="NZ_CP097332.1"/>
</dbReference>
<dbReference type="Pfam" id="PF13649">
    <property type="entry name" value="Methyltransf_25"/>
    <property type="match status" value="1"/>
</dbReference>
<dbReference type="EMBL" id="CP097332">
    <property type="protein sequence ID" value="UQX86822.1"/>
    <property type="molecule type" value="Genomic_DNA"/>
</dbReference>
<keyword evidence="2" id="KW-0808">Transferase</keyword>
<keyword evidence="3" id="KW-1185">Reference proteome</keyword>
<reference evidence="2" key="1">
    <citation type="journal article" date="2018" name="Int. J. Syst. Evol. Microbiol.">
        <title>Jatrophihabitans telluris sp. nov., isolated from sediment soil of lava forest wetlands and the emended description of the genus Jatrophihabitans.</title>
        <authorList>
            <person name="Lee K.C."/>
            <person name="Suh M.K."/>
            <person name="Eom M.K."/>
            <person name="Kim K.K."/>
            <person name="Kim J.S."/>
            <person name="Kim D.S."/>
            <person name="Ko S.H."/>
            <person name="Shin Y.K."/>
            <person name="Lee J.S."/>
        </authorList>
    </citation>
    <scope>NUCLEOTIDE SEQUENCE</scope>
    <source>
        <strain evidence="2">N237</strain>
    </source>
</reference>
<keyword evidence="2" id="KW-0489">Methyltransferase</keyword>
<dbReference type="InterPro" id="IPR041698">
    <property type="entry name" value="Methyltransf_25"/>
</dbReference>
<dbReference type="CDD" id="cd02440">
    <property type="entry name" value="AdoMet_MTases"/>
    <property type="match status" value="1"/>
</dbReference>
<accession>A0ABY4QU79</accession>
<dbReference type="InterPro" id="IPR029063">
    <property type="entry name" value="SAM-dependent_MTases_sf"/>
</dbReference>
<protein>
    <submittedName>
        <fullName evidence="2">Class I SAM-dependent methyltransferase</fullName>
    </submittedName>
</protein>
<sequence length="206" mass="21918">MDSAAWDERYAAAELVWSGGPNQFVATELADLAPGRALDLGAGEGRNALWLAQAGWAVTVVDFSRVALDKGRRRAEGVLGHAAGLLAWHHADLLDYQPEPAAFDLALICYLQVAPEPRRRILHRAAEALAQGGTLLVIGHDSTNLTDGVGGPQDAAVLYSPDDVVTDLALTGVSLRVERAERVQRMVDGADRPAIDVLVRALALGE</sequence>
<feature type="domain" description="Methyltransferase" evidence="1">
    <location>
        <begin position="38"/>
        <end position="133"/>
    </location>
</feature>
<dbReference type="SUPFAM" id="SSF53335">
    <property type="entry name" value="S-adenosyl-L-methionine-dependent methyltransferases"/>
    <property type="match status" value="1"/>
</dbReference>
<reference evidence="2" key="2">
    <citation type="submission" date="2022-05" db="EMBL/GenBank/DDBJ databases">
        <authorList>
            <person name="Kim J.-S."/>
            <person name="Lee K."/>
            <person name="Suh M."/>
            <person name="Eom M."/>
            <person name="Kim J.-S."/>
            <person name="Kim D.-S."/>
            <person name="Ko S.-H."/>
            <person name="Shin Y."/>
            <person name="Lee J.-S."/>
        </authorList>
    </citation>
    <scope>NUCLEOTIDE SEQUENCE</scope>
    <source>
        <strain evidence="2">N237</strain>
    </source>
</reference>
<dbReference type="Proteomes" id="UP001056336">
    <property type="component" value="Chromosome"/>
</dbReference>
<dbReference type="Gene3D" id="3.40.50.150">
    <property type="entry name" value="Vaccinia Virus protein VP39"/>
    <property type="match status" value="1"/>
</dbReference>
<evidence type="ECO:0000259" key="1">
    <source>
        <dbReference type="Pfam" id="PF13649"/>
    </source>
</evidence>
<organism evidence="2 3">
    <name type="scientific">Jatrophihabitans telluris</name>
    <dbReference type="NCBI Taxonomy" id="2038343"/>
    <lineage>
        <taxon>Bacteria</taxon>
        <taxon>Bacillati</taxon>
        <taxon>Actinomycetota</taxon>
        <taxon>Actinomycetes</taxon>
        <taxon>Jatrophihabitantales</taxon>
        <taxon>Jatrophihabitantaceae</taxon>
        <taxon>Jatrophihabitans</taxon>
    </lineage>
</organism>